<dbReference type="InterPro" id="IPR002937">
    <property type="entry name" value="Amino_oxidase"/>
</dbReference>
<organism evidence="3 4">
    <name type="scientific">Botryosphaeria dothidea</name>
    <dbReference type="NCBI Taxonomy" id="55169"/>
    <lineage>
        <taxon>Eukaryota</taxon>
        <taxon>Fungi</taxon>
        <taxon>Dikarya</taxon>
        <taxon>Ascomycota</taxon>
        <taxon>Pezizomycotina</taxon>
        <taxon>Dothideomycetes</taxon>
        <taxon>Dothideomycetes incertae sedis</taxon>
        <taxon>Botryosphaeriales</taxon>
        <taxon>Botryosphaeriaceae</taxon>
        <taxon>Botryosphaeria</taxon>
    </lineage>
</organism>
<accession>A0A8H4IM48</accession>
<dbReference type="PANTHER" id="PTHR10742">
    <property type="entry name" value="FLAVIN MONOAMINE OXIDASE"/>
    <property type="match status" value="1"/>
</dbReference>
<evidence type="ECO:0000259" key="2">
    <source>
        <dbReference type="Pfam" id="PF01593"/>
    </source>
</evidence>
<keyword evidence="4" id="KW-1185">Reference proteome</keyword>
<feature type="region of interest" description="Disordered" evidence="1">
    <location>
        <begin position="265"/>
        <end position="284"/>
    </location>
</feature>
<dbReference type="SUPFAM" id="SSF54373">
    <property type="entry name" value="FAD-linked reductases, C-terminal domain"/>
    <property type="match status" value="1"/>
</dbReference>
<reference evidence="3" key="1">
    <citation type="submission" date="2020-04" db="EMBL/GenBank/DDBJ databases">
        <title>Genome Assembly and Annotation of Botryosphaeria dothidea sdau 11-99, a Latent Pathogen of Apple Fruit Ring Rot in China.</title>
        <authorList>
            <person name="Yu C."/>
            <person name="Diao Y."/>
            <person name="Lu Q."/>
            <person name="Zhao J."/>
            <person name="Cui S."/>
            <person name="Peng C."/>
            <person name="He B."/>
            <person name="Liu H."/>
        </authorList>
    </citation>
    <scope>NUCLEOTIDE SEQUENCE [LARGE SCALE GENOMIC DNA]</scope>
    <source>
        <strain evidence="3">Sdau11-99</strain>
    </source>
</reference>
<dbReference type="FunFam" id="1.20.1440.240:FF:000001">
    <property type="entry name" value="L-amino acid oxidase LaoA"/>
    <property type="match status" value="1"/>
</dbReference>
<dbReference type="OrthoDB" id="7777654at2759"/>
<dbReference type="Pfam" id="PF01593">
    <property type="entry name" value="Amino_oxidase"/>
    <property type="match status" value="1"/>
</dbReference>
<dbReference type="EMBL" id="WWBZ02000051">
    <property type="protein sequence ID" value="KAF4304010.1"/>
    <property type="molecule type" value="Genomic_DNA"/>
</dbReference>
<dbReference type="Gene3D" id="1.20.1440.240">
    <property type="match status" value="1"/>
</dbReference>
<dbReference type="InterPro" id="IPR036188">
    <property type="entry name" value="FAD/NAD-bd_sf"/>
</dbReference>
<evidence type="ECO:0000256" key="1">
    <source>
        <dbReference type="SAM" id="MobiDB-lite"/>
    </source>
</evidence>
<comment type="caution">
    <text evidence="3">The sequence shown here is derived from an EMBL/GenBank/DDBJ whole genome shotgun (WGS) entry which is preliminary data.</text>
</comment>
<dbReference type="Gene3D" id="3.90.660.10">
    <property type="match status" value="1"/>
</dbReference>
<dbReference type="PANTHER" id="PTHR10742:SF342">
    <property type="entry name" value="AMINE OXIDASE"/>
    <property type="match status" value="1"/>
</dbReference>
<dbReference type="InterPro" id="IPR050281">
    <property type="entry name" value="Flavin_monoamine_oxidase"/>
</dbReference>
<evidence type="ECO:0000313" key="3">
    <source>
        <dbReference type="EMBL" id="KAF4304010.1"/>
    </source>
</evidence>
<dbReference type="GO" id="GO:0001716">
    <property type="term" value="F:L-amino-acid oxidase activity"/>
    <property type="evidence" value="ECO:0007669"/>
    <property type="project" value="TreeGrafter"/>
</dbReference>
<sequence length="658" mass="73940">MGFLKVAACGIDLMQDINVTFHAHDSAHQGAQFWEHQAKYKNGGKKHTIAAHLYNSARSGDVPDGIELASTMYRVAFAALLGALLTPAIAKPVQISGEQPLLQDFDALGAWFDDVAALQSNVSSPRTTSSGRPAKNASIAIVGGGISGLATALMLDSIGLHNWEILEASDRVGGRFRTKYVGGTQEWAEMGPMRLPYSVTYDDGETLEYTDHRMVWQLAEILNNMNKNSSQWKVDFIPWIQHHPNELLALGTGRHPDGSIPTRAEIQEDSSLGKPAPLSTQEYKETKEQMDAILKRKETLKSIQRDVWRAHKQAMDQGLDDWSEQAMMRHVFQASENVTDAIWTAGDYDVFWDELHHNSNLGLDGGSSALGETEWKCIDGGFSRLSDAFLPHVSDRLFLNRKIRKLESVQDSTGRTRTRLSWYPSVTNRTFESKDYDYTIMAVPFTMTRFMDLPKFSSVLGRAISEAGLRFKSACKVALLFSERFWEHGDRPIFGGYSTPPSAAVGALYYPVYGLNESRPGLIMHYRGGDWSDRFTSFSDEEHVQTVLDAVVSLHGEEVRELYTGDYERLCWLQDEHTATAWCRPDVEQHKLYIPAYHRTEHSTIFIGEHTAPTHAWVSSSLHSAVRGSVQLLLELGLVDEAKELNQRWMGRWIQQKP</sequence>
<name>A0A8H4IM48_9PEZI</name>
<dbReference type="Proteomes" id="UP000572817">
    <property type="component" value="Unassembled WGS sequence"/>
</dbReference>
<feature type="domain" description="Amine oxidase" evidence="2">
    <location>
        <begin position="146"/>
        <end position="632"/>
    </location>
</feature>
<protein>
    <submittedName>
        <fullName evidence="3">L-amino-acid oxidase</fullName>
    </submittedName>
</protein>
<gene>
    <name evidence="3" type="ORF">GTA08_BOTSDO07956</name>
</gene>
<dbReference type="GO" id="GO:0009063">
    <property type="term" value="P:amino acid catabolic process"/>
    <property type="evidence" value="ECO:0007669"/>
    <property type="project" value="TreeGrafter"/>
</dbReference>
<proteinExistence type="predicted"/>
<dbReference type="AlphaFoldDB" id="A0A8H4IM48"/>
<dbReference type="Gene3D" id="3.50.50.60">
    <property type="entry name" value="FAD/NAD(P)-binding domain"/>
    <property type="match status" value="1"/>
</dbReference>
<dbReference type="SUPFAM" id="SSF51905">
    <property type="entry name" value="FAD/NAD(P)-binding domain"/>
    <property type="match status" value="1"/>
</dbReference>
<evidence type="ECO:0000313" key="4">
    <source>
        <dbReference type="Proteomes" id="UP000572817"/>
    </source>
</evidence>